<dbReference type="AlphaFoldDB" id="A0A4S8QKP8"/>
<feature type="chain" id="PRO_5020666366" description="Lipoprotein" evidence="2">
    <location>
        <begin position="27"/>
        <end position="149"/>
    </location>
</feature>
<organism evidence="3 4">
    <name type="scientific">Glycomyces buryatensis</name>
    <dbReference type="NCBI Taxonomy" id="2570927"/>
    <lineage>
        <taxon>Bacteria</taxon>
        <taxon>Bacillati</taxon>
        <taxon>Actinomycetota</taxon>
        <taxon>Actinomycetes</taxon>
        <taxon>Glycomycetales</taxon>
        <taxon>Glycomycetaceae</taxon>
        <taxon>Glycomyces</taxon>
    </lineage>
</organism>
<sequence length="149" mass="15717">MNNPLRIVAAAAGVAFLAIGLTGCTADEPEAPPAEADEPSSAAEESPSAPADPLETLADTWMWVPEEGTDMATLTLVIDADGNVEYTGVGSSEGTLVPGDDDTHQIEIAENMQGEPETWEAVYDPETDTLEVDLTYAVEPFTAEFSREA</sequence>
<evidence type="ECO:0000313" key="3">
    <source>
        <dbReference type="EMBL" id="THV43575.1"/>
    </source>
</evidence>
<comment type="caution">
    <text evidence="3">The sequence shown here is derived from an EMBL/GenBank/DDBJ whole genome shotgun (WGS) entry which is preliminary data.</text>
</comment>
<evidence type="ECO:0000313" key="4">
    <source>
        <dbReference type="Proteomes" id="UP000308760"/>
    </source>
</evidence>
<reference evidence="3 4" key="2">
    <citation type="submission" date="2019-05" db="EMBL/GenBank/DDBJ databases">
        <title>Glycomyces buryatensis sp. nov.</title>
        <authorList>
            <person name="Nikitina E."/>
        </authorList>
    </citation>
    <scope>NUCLEOTIDE SEQUENCE [LARGE SCALE GENOMIC DNA]</scope>
    <source>
        <strain evidence="3 4">18</strain>
    </source>
</reference>
<accession>A0A4S8QKP8</accession>
<protein>
    <recommendedName>
        <fullName evidence="5">Lipoprotein</fullName>
    </recommendedName>
</protein>
<keyword evidence="2" id="KW-0732">Signal</keyword>
<feature type="signal peptide" evidence="2">
    <location>
        <begin position="1"/>
        <end position="26"/>
    </location>
</feature>
<dbReference type="PROSITE" id="PS51257">
    <property type="entry name" value="PROKAR_LIPOPROTEIN"/>
    <property type="match status" value="1"/>
</dbReference>
<dbReference type="EMBL" id="STGY01000001">
    <property type="protein sequence ID" value="THV43575.1"/>
    <property type="molecule type" value="Genomic_DNA"/>
</dbReference>
<evidence type="ECO:0000256" key="2">
    <source>
        <dbReference type="SAM" id="SignalP"/>
    </source>
</evidence>
<feature type="compositionally biased region" description="Low complexity" evidence="1">
    <location>
        <begin position="39"/>
        <end position="53"/>
    </location>
</feature>
<feature type="compositionally biased region" description="Acidic residues" evidence="1">
    <location>
        <begin position="27"/>
        <end position="38"/>
    </location>
</feature>
<dbReference type="Proteomes" id="UP000308760">
    <property type="component" value="Unassembled WGS sequence"/>
</dbReference>
<feature type="region of interest" description="Disordered" evidence="1">
    <location>
        <begin position="27"/>
        <end position="53"/>
    </location>
</feature>
<evidence type="ECO:0000256" key="1">
    <source>
        <dbReference type="SAM" id="MobiDB-lite"/>
    </source>
</evidence>
<reference evidence="4" key="1">
    <citation type="submission" date="2019-04" db="EMBL/GenBank/DDBJ databases">
        <title>Nocardioides xinjiangensis sp. nov.</title>
        <authorList>
            <person name="Liu S."/>
        </authorList>
    </citation>
    <scope>NUCLEOTIDE SEQUENCE [LARGE SCALE GENOMIC DNA]</scope>
    <source>
        <strain evidence="4">18</strain>
    </source>
</reference>
<name>A0A4S8QKP8_9ACTN</name>
<keyword evidence="4" id="KW-1185">Reference proteome</keyword>
<gene>
    <name evidence="3" type="ORF">FAB82_00520</name>
</gene>
<proteinExistence type="predicted"/>
<dbReference type="RefSeq" id="WP_136532573.1">
    <property type="nucleotide sequence ID" value="NZ_STGY01000001.1"/>
</dbReference>
<evidence type="ECO:0008006" key="5">
    <source>
        <dbReference type="Google" id="ProtNLM"/>
    </source>
</evidence>